<name>A0A4R4KJM8_9BACT</name>
<dbReference type="PROSITE" id="PS51340">
    <property type="entry name" value="MOSC"/>
    <property type="match status" value="1"/>
</dbReference>
<dbReference type="PANTHER" id="PTHR14237">
    <property type="entry name" value="MOLYBDOPTERIN COFACTOR SULFURASE MOSC"/>
    <property type="match status" value="1"/>
</dbReference>
<evidence type="ECO:0000259" key="1">
    <source>
        <dbReference type="PROSITE" id="PS51340"/>
    </source>
</evidence>
<dbReference type="InterPro" id="IPR005303">
    <property type="entry name" value="MOCOS_middle"/>
</dbReference>
<dbReference type="SUPFAM" id="SSF50800">
    <property type="entry name" value="PK beta-barrel domain-like"/>
    <property type="match status" value="1"/>
</dbReference>
<dbReference type="InterPro" id="IPR011037">
    <property type="entry name" value="Pyrv_Knase-like_insert_dom_sf"/>
</dbReference>
<dbReference type="SUPFAM" id="SSF141673">
    <property type="entry name" value="MOSC N-terminal domain-like"/>
    <property type="match status" value="1"/>
</dbReference>
<feature type="domain" description="MOSC" evidence="1">
    <location>
        <begin position="117"/>
        <end position="264"/>
    </location>
</feature>
<gene>
    <name evidence="2" type="ORF">EZE20_04410</name>
</gene>
<dbReference type="GO" id="GO:0030151">
    <property type="term" value="F:molybdenum ion binding"/>
    <property type="evidence" value="ECO:0007669"/>
    <property type="project" value="InterPro"/>
</dbReference>
<dbReference type="GO" id="GO:0003824">
    <property type="term" value="F:catalytic activity"/>
    <property type="evidence" value="ECO:0007669"/>
    <property type="project" value="InterPro"/>
</dbReference>
<dbReference type="Pfam" id="PF03476">
    <property type="entry name" value="MOSC_N"/>
    <property type="match status" value="1"/>
</dbReference>
<dbReference type="OrthoDB" id="581532at2"/>
<evidence type="ECO:0000313" key="3">
    <source>
        <dbReference type="Proteomes" id="UP000295706"/>
    </source>
</evidence>
<dbReference type="AlphaFoldDB" id="A0A4R4KJM8"/>
<sequence length="264" mass="29416">MLTLSELWIYPVKSLGGISISQSEVEERGLRYDRRWMIVDESGVFVTQRSVHSMALIDVAFSEGGFSLTHRSHSEKSLFLPFQPVSKKVVQVRVWDDELPALSVSDELDSGLSEWFGRSVRLVLMPESSQRLVDPRYAKHNETVSFADGYPVLLIGQSSLDTLNAKLEEPVSMKRFRPNLVITGSEPFAEDSWTNVRIGTAEFLVVKPCARCVLTTVDPLTGETGSEPLKTLATFRKQGNKILFGQNLLPLPGQLAVGDTLRFS</sequence>
<accession>A0A4R4KJM8</accession>
<dbReference type="GO" id="GO:0030170">
    <property type="term" value="F:pyridoxal phosphate binding"/>
    <property type="evidence" value="ECO:0007669"/>
    <property type="project" value="InterPro"/>
</dbReference>
<reference evidence="2 3" key="1">
    <citation type="submission" date="2019-02" db="EMBL/GenBank/DDBJ databases">
        <title>Arundinibacter roseus gen. nov., sp. nov., a new member of the family Cytophagaceae.</title>
        <authorList>
            <person name="Szuroczki S."/>
            <person name="Khayer B."/>
            <person name="Sproer C."/>
            <person name="Toumi M."/>
            <person name="Szabo A."/>
            <person name="Felfoldi T."/>
            <person name="Schumann P."/>
            <person name="Toth E."/>
        </authorList>
    </citation>
    <scope>NUCLEOTIDE SEQUENCE [LARGE SCALE GENOMIC DNA]</scope>
    <source>
        <strain evidence="2 3">DMA-k-7a</strain>
    </source>
</reference>
<dbReference type="RefSeq" id="WP_132114885.1">
    <property type="nucleotide sequence ID" value="NZ_SMJU01000002.1"/>
</dbReference>
<evidence type="ECO:0000313" key="2">
    <source>
        <dbReference type="EMBL" id="TDB68173.1"/>
    </source>
</evidence>
<dbReference type="Pfam" id="PF03473">
    <property type="entry name" value="MOSC"/>
    <property type="match status" value="1"/>
</dbReference>
<proteinExistence type="predicted"/>
<dbReference type="EMBL" id="SMJU01000002">
    <property type="protein sequence ID" value="TDB68173.1"/>
    <property type="molecule type" value="Genomic_DNA"/>
</dbReference>
<protein>
    <submittedName>
        <fullName evidence="2">MOSC domain-containing protein</fullName>
    </submittedName>
</protein>
<keyword evidence="3" id="KW-1185">Reference proteome</keyword>
<dbReference type="InterPro" id="IPR005302">
    <property type="entry name" value="MoCF_Sase_C"/>
</dbReference>
<dbReference type="PANTHER" id="PTHR14237:SF19">
    <property type="entry name" value="MITOCHONDRIAL AMIDOXIME REDUCING COMPONENT 1"/>
    <property type="match status" value="1"/>
</dbReference>
<dbReference type="Proteomes" id="UP000295706">
    <property type="component" value="Unassembled WGS sequence"/>
</dbReference>
<organism evidence="2 3">
    <name type="scientific">Arundinibacter roseus</name>
    <dbReference type="NCBI Taxonomy" id="2070510"/>
    <lineage>
        <taxon>Bacteria</taxon>
        <taxon>Pseudomonadati</taxon>
        <taxon>Bacteroidota</taxon>
        <taxon>Cytophagia</taxon>
        <taxon>Cytophagales</taxon>
        <taxon>Spirosomataceae</taxon>
        <taxon>Arundinibacter</taxon>
    </lineage>
</organism>
<comment type="caution">
    <text evidence="2">The sequence shown here is derived from an EMBL/GenBank/DDBJ whole genome shotgun (WGS) entry which is preliminary data.</text>
</comment>